<proteinExistence type="predicted"/>
<evidence type="ECO:0000313" key="1">
    <source>
        <dbReference type="EMBL" id="KAI4379894.1"/>
    </source>
</evidence>
<comment type="caution">
    <text evidence="1">The sequence shown here is derived from an EMBL/GenBank/DDBJ whole genome shotgun (WGS) entry which is preliminary data.</text>
</comment>
<name>A0ACB9RQN8_9MYRT</name>
<keyword evidence="2" id="KW-1185">Reference proteome</keyword>
<protein>
    <submittedName>
        <fullName evidence="1">Uncharacterized protein</fullName>
    </submittedName>
</protein>
<accession>A0ACB9RQN8</accession>
<sequence>MNHHPTEVLQSRSLVPRMVLLTVFLVSCFSSGFFLYGHSHASPIYNVMDFGAKAMGGDNSRAFGAAWGATCGDDGGRGAPTFYVPRGMTFKLKPISFNGPCKSNSVIVQIDGILKAPGSLAEWEASSRKTWLTFTSINNLVIKGSGSLDGQGSIWWKHSSPQTTQVEDLMNSASRPTALRLSKCNNLVLSGLHHLNSAKNHISINNVNGATISNLKIVAPSWSPNTDGIDISNSRDLHIHDLDIQTGDDCIAINSETFDLNITRITCGPGHGISVGSLGKDGESAAVGGIHVRNCTFIGAQNGARIKTFQGGSGTVRDISFEDIILDNTRNPIIIDQFYCPEHGCGTSQSNLKITSVTYRGFRGTSSRREAITLNCANIGCTGITMNSIDIRSAKPGGKVEAICKNAHGRYTDVTSPQSICLTD</sequence>
<reference evidence="2" key="1">
    <citation type="journal article" date="2023" name="Front. Plant Sci.">
        <title>Chromosomal-level genome assembly of Melastoma candidum provides insights into trichome evolution.</title>
        <authorList>
            <person name="Zhong Y."/>
            <person name="Wu W."/>
            <person name="Sun C."/>
            <person name="Zou P."/>
            <person name="Liu Y."/>
            <person name="Dai S."/>
            <person name="Zhou R."/>
        </authorList>
    </citation>
    <scope>NUCLEOTIDE SEQUENCE [LARGE SCALE GENOMIC DNA]</scope>
</reference>
<dbReference type="EMBL" id="CM042882">
    <property type="protein sequence ID" value="KAI4379894.1"/>
    <property type="molecule type" value="Genomic_DNA"/>
</dbReference>
<gene>
    <name evidence="1" type="ORF">MLD38_006134</name>
</gene>
<organism evidence="1 2">
    <name type="scientific">Melastoma candidum</name>
    <dbReference type="NCBI Taxonomy" id="119954"/>
    <lineage>
        <taxon>Eukaryota</taxon>
        <taxon>Viridiplantae</taxon>
        <taxon>Streptophyta</taxon>
        <taxon>Embryophyta</taxon>
        <taxon>Tracheophyta</taxon>
        <taxon>Spermatophyta</taxon>
        <taxon>Magnoliopsida</taxon>
        <taxon>eudicotyledons</taxon>
        <taxon>Gunneridae</taxon>
        <taxon>Pentapetalae</taxon>
        <taxon>rosids</taxon>
        <taxon>malvids</taxon>
        <taxon>Myrtales</taxon>
        <taxon>Melastomataceae</taxon>
        <taxon>Melastomatoideae</taxon>
        <taxon>Melastomateae</taxon>
        <taxon>Melastoma</taxon>
    </lineage>
</organism>
<dbReference type="Proteomes" id="UP001057402">
    <property type="component" value="Chromosome 3"/>
</dbReference>
<evidence type="ECO:0000313" key="2">
    <source>
        <dbReference type="Proteomes" id="UP001057402"/>
    </source>
</evidence>